<evidence type="ECO:0000259" key="6">
    <source>
        <dbReference type="Pfam" id="PF05193"/>
    </source>
</evidence>
<name>A0A839AHK8_9HYPH</name>
<organism evidence="7 8">
    <name type="scientific">Stappia albiluteola</name>
    <dbReference type="NCBI Taxonomy" id="2758565"/>
    <lineage>
        <taxon>Bacteria</taxon>
        <taxon>Pseudomonadati</taxon>
        <taxon>Pseudomonadota</taxon>
        <taxon>Alphaproteobacteria</taxon>
        <taxon>Hyphomicrobiales</taxon>
        <taxon>Stappiaceae</taxon>
        <taxon>Stappia</taxon>
    </lineage>
</organism>
<keyword evidence="3" id="KW-0482">Metalloprotease</keyword>
<reference evidence="7 8" key="1">
    <citation type="submission" date="2020-07" db="EMBL/GenBank/DDBJ databases">
        <title>Stappia sp., F7233, whole genome shotgun sequencing project.</title>
        <authorList>
            <person name="Jiang S."/>
            <person name="Liu Z.W."/>
            <person name="Du Z.J."/>
        </authorList>
    </citation>
    <scope>NUCLEOTIDE SEQUENCE [LARGE SCALE GENOMIC DNA]</scope>
    <source>
        <strain evidence="7 8">F7233</strain>
    </source>
</reference>
<dbReference type="InterPro" id="IPR050361">
    <property type="entry name" value="MPP/UQCRC_Complex"/>
</dbReference>
<keyword evidence="3" id="KW-0378">Hydrolase</keyword>
<gene>
    <name evidence="7" type="ORF">H2509_14780</name>
</gene>
<comment type="similarity">
    <text evidence="2 4">Belongs to the peptidase M16 family.</text>
</comment>
<evidence type="ECO:0000313" key="8">
    <source>
        <dbReference type="Proteomes" id="UP000541109"/>
    </source>
</evidence>
<accession>A0A839AHK8</accession>
<evidence type="ECO:0000313" key="7">
    <source>
        <dbReference type="EMBL" id="MBA5778392.1"/>
    </source>
</evidence>
<dbReference type="Pfam" id="PF05193">
    <property type="entry name" value="Peptidase_M16_C"/>
    <property type="match status" value="1"/>
</dbReference>
<dbReference type="GO" id="GO:0046872">
    <property type="term" value="F:metal ion binding"/>
    <property type="evidence" value="ECO:0007669"/>
    <property type="project" value="InterPro"/>
</dbReference>
<comment type="caution">
    <text evidence="7">The sequence shown here is derived from an EMBL/GenBank/DDBJ whole genome shotgun (WGS) entry which is preliminary data.</text>
</comment>
<dbReference type="Proteomes" id="UP000541109">
    <property type="component" value="Unassembled WGS sequence"/>
</dbReference>
<evidence type="ECO:0000256" key="1">
    <source>
        <dbReference type="ARBA" id="ARBA00001947"/>
    </source>
</evidence>
<dbReference type="PANTHER" id="PTHR11851:SF49">
    <property type="entry name" value="MITOCHONDRIAL-PROCESSING PEPTIDASE SUBUNIT ALPHA"/>
    <property type="match status" value="1"/>
</dbReference>
<dbReference type="AlphaFoldDB" id="A0A839AHK8"/>
<evidence type="ECO:0000256" key="2">
    <source>
        <dbReference type="ARBA" id="ARBA00007261"/>
    </source>
</evidence>
<sequence>MTVEITRLANGLTVVTDTMPHLATAALGVWVHGGSRSEQPSQNGITHLLEHMAFKGTARRSARQIAEEIEAVGGELNAATSVEHTNYYARVLAEDVPLAIDILSDILLNSTFDAEELAREKHVILQEIGAAHDSPDDKVFDLFQEMAWARQAIGRPILGTPERVMSFTPDDLKSYLSTHYRGPQMVLAAAGKVDHRQIVALAEERFSGVPGDAAPVDADASYTGGSNRLERDLMEVQFLLGFEGKPYKADDYYAIQVLASVMGGGMSSRLFQEVREARGLCYAIYSFHWAFRDTGLFGVHAATGQEDVEELIPVILGELSRASLDISQEEIERSKAQIRAGLLMSLESPAARAGQIARQIMIHGRVLTLDEIEGKIGAVDADQVRRLAADTFTGADPTMAAIGPLDRVMSLDSLSARLGSPLRRAAGIS</sequence>
<keyword evidence="3" id="KW-0645">Protease</keyword>
<dbReference type="InterPro" id="IPR001431">
    <property type="entry name" value="Pept_M16_Zn_BS"/>
</dbReference>
<proteinExistence type="inferred from homology"/>
<protein>
    <submittedName>
        <fullName evidence="7">Insulinase family protein</fullName>
    </submittedName>
</protein>
<dbReference type="InterPro" id="IPR011765">
    <property type="entry name" value="Pept_M16_N"/>
</dbReference>
<comment type="cofactor">
    <cofactor evidence="1">
        <name>Zn(2+)</name>
        <dbReference type="ChEBI" id="CHEBI:29105"/>
    </cofactor>
</comment>
<feature type="domain" description="Peptidase M16 C-terminal" evidence="6">
    <location>
        <begin position="166"/>
        <end position="337"/>
    </location>
</feature>
<dbReference type="SUPFAM" id="SSF63411">
    <property type="entry name" value="LuxS/MPP-like metallohydrolase"/>
    <property type="match status" value="2"/>
</dbReference>
<dbReference type="InterPro" id="IPR011249">
    <property type="entry name" value="Metalloenz_LuxS/M16"/>
</dbReference>
<dbReference type="Pfam" id="PF00675">
    <property type="entry name" value="Peptidase_M16"/>
    <property type="match status" value="1"/>
</dbReference>
<dbReference type="PANTHER" id="PTHR11851">
    <property type="entry name" value="METALLOPROTEASE"/>
    <property type="match status" value="1"/>
</dbReference>
<feature type="domain" description="Peptidase M16 N-terminal" evidence="5">
    <location>
        <begin position="14"/>
        <end position="160"/>
    </location>
</feature>
<dbReference type="EMBL" id="JACFXV010000062">
    <property type="protein sequence ID" value="MBA5778392.1"/>
    <property type="molecule type" value="Genomic_DNA"/>
</dbReference>
<dbReference type="RefSeq" id="WP_182166591.1">
    <property type="nucleotide sequence ID" value="NZ_JACFXV010000062.1"/>
</dbReference>
<dbReference type="GO" id="GO:0004222">
    <property type="term" value="F:metalloendopeptidase activity"/>
    <property type="evidence" value="ECO:0007669"/>
    <property type="project" value="InterPro"/>
</dbReference>
<dbReference type="PROSITE" id="PS00143">
    <property type="entry name" value="INSULINASE"/>
    <property type="match status" value="1"/>
</dbReference>
<dbReference type="GO" id="GO:0006508">
    <property type="term" value="P:proteolysis"/>
    <property type="evidence" value="ECO:0007669"/>
    <property type="project" value="InterPro"/>
</dbReference>
<dbReference type="FunFam" id="3.30.830.10:FF:000008">
    <property type="entry name" value="Mitochondrial-processing peptidase subunit beta"/>
    <property type="match status" value="1"/>
</dbReference>
<dbReference type="Gene3D" id="3.30.830.10">
    <property type="entry name" value="Metalloenzyme, LuxS/M16 peptidase-like"/>
    <property type="match status" value="2"/>
</dbReference>
<keyword evidence="8" id="KW-1185">Reference proteome</keyword>
<dbReference type="InterPro" id="IPR007863">
    <property type="entry name" value="Peptidase_M16_C"/>
</dbReference>
<evidence type="ECO:0000259" key="5">
    <source>
        <dbReference type="Pfam" id="PF00675"/>
    </source>
</evidence>
<evidence type="ECO:0000256" key="4">
    <source>
        <dbReference type="RuleBase" id="RU004447"/>
    </source>
</evidence>
<evidence type="ECO:0000256" key="3">
    <source>
        <dbReference type="ARBA" id="ARBA00023049"/>
    </source>
</evidence>